<proteinExistence type="predicted"/>
<accession>A0A167AW35</accession>
<protein>
    <submittedName>
        <fullName evidence="1">Uncharacterized protein</fullName>
    </submittedName>
</protein>
<sequence>MLMSEPQVAASQNSNTPYPCLPCESGVWSGKWRKEQMLQLSGQWQLASGATSGDKAGLSPKLLRCPSIAPQWPKLLSLFLLHLHVPTAIGKKMRLIRQSATQVRSWPGNSSRCAFIDPGLEGALIAEKPIPSASNCGSSYAGAHILDPAVPSQYVILHTMLPSQQSSIDSQRGSDIGMIQIARNTG</sequence>
<dbReference type="Proteomes" id="UP000076584">
    <property type="component" value="Unassembled WGS sequence"/>
</dbReference>
<dbReference type="EMBL" id="LFIW01001857">
    <property type="protein sequence ID" value="KZL80594.1"/>
    <property type="molecule type" value="Genomic_DNA"/>
</dbReference>
<gene>
    <name evidence="1" type="ORF">CI238_10459</name>
</gene>
<keyword evidence="2" id="KW-1185">Reference proteome</keyword>
<comment type="caution">
    <text evidence="1">The sequence shown here is derived from an EMBL/GenBank/DDBJ whole genome shotgun (WGS) entry which is preliminary data.</text>
</comment>
<dbReference type="AlphaFoldDB" id="A0A167AW35"/>
<organism evidence="1 2">
    <name type="scientific">Colletotrichum incanum</name>
    <name type="common">Soybean anthracnose fungus</name>
    <dbReference type="NCBI Taxonomy" id="1573173"/>
    <lineage>
        <taxon>Eukaryota</taxon>
        <taxon>Fungi</taxon>
        <taxon>Dikarya</taxon>
        <taxon>Ascomycota</taxon>
        <taxon>Pezizomycotina</taxon>
        <taxon>Sordariomycetes</taxon>
        <taxon>Hypocreomycetidae</taxon>
        <taxon>Glomerellales</taxon>
        <taxon>Glomerellaceae</taxon>
        <taxon>Colletotrichum</taxon>
        <taxon>Colletotrichum spaethianum species complex</taxon>
    </lineage>
</organism>
<evidence type="ECO:0000313" key="2">
    <source>
        <dbReference type="Proteomes" id="UP000076584"/>
    </source>
</evidence>
<reference evidence="1 2" key="1">
    <citation type="submission" date="2015-06" db="EMBL/GenBank/DDBJ databases">
        <title>Survival trade-offs in plant roots during colonization by closely related pathogenic and mutualistic fungi.</title>
        <authorList>
            <person name="Hacquard S."/>
            <person name="Kracher B."/>
            <person name="Hiruma K."/>
            <person name="Weinman A."/>
            <person name="Muench P."/>
            <person name="Garrido Oter R."/>
            <person name="Ver Loren van Themaat E."/>
            <person name="Dallerey J.-F."/>
            <person name="Damm U."/>
            <person name="Henrissat B."/>
            <person name="Lespinet O."/>
            <person name="Thon M."/>
            <person name="Kemen E."/>
            <person name="McHardy A.C."/>
            <person name="Schulze-Lefert P."/>
            <person name="O'Connell R.J."/>
        </authorList>
    </citation>
    <scope>NUCLEOTIDE SEQUENCE [LARGE SCALE GENOMIC DNA]</scope>
    <source>
        <strain evidence="1 2">MAFF 238704</strain>
    </source>
</reference>
<evidence type="ECO:0000313" key="1">
    <source>
        <dbReference type="EMBL" id="KZL80594.1"/>
    </source>
</evidence>
<name>A0A167AW35_COLIC</name>